<keyword evidence="1" id="KW-1133">Transmembrane helix</keyword>
<proteinExistence type="predicted"/>
<feature type="transmembrane region" description="Helical" evidence="1">
    <location>
        <begin position="62"/>
        <end position="80"/>
    </location>
</feature>
<reference evidence="3" key="1">
    <citation type="journal article" date="2015" name="Nature">
        <title>Complex archaea that bridge the gap between prokaryotes and eukaryotes.</title>
        <authorList>
            <person name="Spang A."/>
            <person name="Saw J.H."/>
            <person name="Jorgensen S.L."/>
            <person name="Zaremba-Niedzwiedzka K."/>
            <person name="Martijn J."/>
            <person name="Lind A.E."/>
            <person name="van Eijk R."/>
            <person name="Schleper C."/>
            <person name="Guy L."/>
            <person name="Ettema T.J."/>
        </authorList>
    </citation>
    <scope>NUCLEOTIDE SEQUENCE</scope>
</reference>
<dbReference type="SUPFAM" id="SSF53098">
    <property type="entry name" value="Ribonuclease H-like"/>
    <property type="match status" value="1"/>
</dbReference>
<comment type="caution">
    <text evidence="3">The sequence shown here is derived from an EMBL/GenBank/DDBJ whole genome shotgun (WGS) entry which is preliminary data.</text>
</comment>
<dbReference type="Pfam" id="PF01609">
    <property type="entry name" value="DDE_Tnp_1"/>
    <property type="match status" value="1"/>
</dbReference>
<dbReference type="GO" id="GO:0004803">
    <property type="term" value="F:transposase activity"/>
    <property type="evidence" value="ECO:0007669"/>
    <property type="project" value="InterPro"/>
</dbReference>
<evidence type="ECO:0000313" key="3">
    <source>
        <dbReference type="EMBL" id="KKL62046.1"/>
    </source>
</evidence>
<feature type="transmembrane region" description="Helical" evidence="1">
    <location>
        <begin position="22"/>
        <end position="41"/>
    </location>
</feature>
<keyword evidence="1" id="KW-0812">Transmembrane</keyword>
<dbReference type="InterPro" id="IPR002559">
    <property type="entry name" value="Transposase_11"/>
</dbReference>
<keyword evidence="1" id="KW-0472">Membrane</keyword>
<dbReference type="GO" id="GO:0006313">
    <property type="term" value="P:DNA transposition"/>
    <property type="evidence" value="ECO:0007669"/>
    <property type="project" value="InterPro"/>
</dbReference>
<name>A0A0F9E719_9ZZZZ</name>
<evidence type="ECO:0000256" key="1">
    <source>
        <dbReference type="SAM" id="Phobius"/>
    </source>
</evidence>
<gene>
    <name evidence="3" type="ORF">LCGC14_2189150</name>
</gene>
<protein>
    <recommendedName>
        <fullName evidence="2">Transposase IS4-like domain-containing protein</fullName>
    </recommendedName>
</protein>
<dbReference type="InterPro" id="IPR012337">
    <property type="entry name" value="RNaseH-like_sf"/>
</dbReference>
<dbReference type="AlphaFoldDB" id="A0A0F9E719"/>
<sequence length="370" mass="43125">MPELHIKDIIIEFDGDDLTKYGLFPLFAWFLMDYLLLPQYFKGLTVKKKRNRKRPIKRRKPKFDISQMCMGIITAILLGVERFRKINDVLSTETKIAELVGLPEFFDQSTVHVLVLDIDSTTHSLESRKREKAVVGHNKKNRGKPCYQWSAAFVRGEVVSQKLNKGNSHCISCFKEIVASVAAKLEKPISIIRVDGGYFSGDTLEWTIEKGYQIVTIERYKWIMSQKPKIDPDKWIEYNSDTKLYDLGRIKIISTTEAIFRAILVDTRQHPFGKKQLKKKHIRYAIVENLATELSASALYEFYHGRQTIENFFKESKNPFNSGKMPSQKFRANEAYLQFVAIAYNSYSWFKKNFFHQPGKLTLWRPQELN</sequence>
<feature type="domain" description="Transposase IS4-like" evidence="2">
    <location>
        <begin position="115"/>
        <end position="345"/>
    </location>
</feature>
<dbReference type="GO" id="GO:0003677">
    <property type="term" value="F:DNA binding"/>
    <property type="evidence" value="ECO:0007669"/>
    <property type="project" value="InterPro"/>
</dbReference>
<organism evidence="3">
    <name type="scientific">marine sediment metagenome</name>
    <dbReference type="NCBI Taxonomy" id="412755"/>
    <lineage>
        <taxon>unclassified sequences</taxon>
        <taxon>metagenomes</taxon>
        <taxon>ecological metagenomes</taxon>
    </lineage>
</organism>
<evidence type="ECO:0000259" key="2">
    <source>
        <dbReference type="Pfam" id="PF01609"/>
    </source>
</evidence>
<dbReference type="EMBL" id="LAZR01028616">
    <property type="protein sequence ID" value="KKL62046.1"/>
    <property type="molecule type" value="Genomic_DNA"/>
</dbReference>
<accession>A0A0F9E719</accession>